<keyword evidence="3" id="KW-1185">Reference proteome</keyword>
<dbReference type="InterPro" id="IPR012340">
    <property type="entry name" value="NA-bd_OB-fold"/>
</dbReference>
<proteinExistence type="predicted"/>
<dbReference type="AlphaFoldDB" id="A0A671UTI8"/>
<sequence>MAPHAEPWWIRLRFTTMPPPPAASSTSAAGQKVIATKVLGTVQWFNVMNRYGFINRSDTKEDVSVHHTRSFTSFPYFVNCYKLISAGTFTQLPACEIGLVKFT</sequence>
<dbReference type="Gene3D" id="2.40.50.140">
    <property type="entry name" value="Nucleic acid-binding proteins"/>
    <property type="match status" value="1"/>
</dbReference>
<dbReference type="Pfam" id="PF00313">
    <property type="entry name" value="CSD"/>
    <property type="match status" value="1"/>
</dbReference>
<name>A0A671UTI8_SPAAU</name>
<dbReference type="SUPFAM" id="SSF50249">
    <property type="entry name" value="Nucleic acid-binding proteins"/>
    <property type="match status" value="1"/>
</dbReference>
<accession>A0A671UTI8</accession>
<evidence type="ECO:0000313" key="2">
    <source>
        <dbReference type="Ensembl" id="ENSSAUP00010017046.1"/>
    </source>
</evidence>
<dbReference type="InterPro" id="IPR002059">
    <property type="entry name" value="CSP_DNA-bd"/>
</dbReference>
<reference evidence="2" key="3">
    <citation type="submission" date="2025-09" db="UniProtKB">
        <authorList>
            <consortium name="Ensembl"/>
        </authorList>
    </citation>
    <scope>IDENTIFICATION</scope>
</reference>
<dbReference type="Ensembl" id="ENSSAUT00010018027.1">
    <property type="protein sequence ID" value="ENSSAUP00010017046.1"/>
    <property type="gene ID" value="ENSSAUG00010007834.1"/>
</dbReference>
<evidence type="ECO:0000313" key="3">
    <source>
        <dbReference type="Proteomes" id="UP000472265"/>
    </source>
</evidence>
<reference evidence="2" key="2">
    <citation type="submission" date="2025-08" db="UniProtKB">
        <authorList>
            <consortium name="Ensembl"/>
        </authorList>
    </citation>
    <scope>IDENTIFICATION</scope>
</reference>
<dbReference type="Proteomes" id="UP000472265">
    <property type="component" value="Chromosome 1"/>
</dbReference>
<organism evidence="2 3">
    <name type="scientific">Sparus aurata</name>
    <name type="common">Gilthead sea bream</name>
    <dbReference type="NCBI Taxonomy" id="8175"/>
    <lineage>
        <taxon>Eukaryota</taxon>
        <taxon>Metazoa</taxon>
        <taxon>Chordata</taxon>
        <taxon>Craniata</taxon>
        <taxon>Vertebrata</taxon>
        <taxon>Euteleostomi</taxon>
        <taxon>Actinopterygii</taxon>
        <taxon>Neopterygii</taxon>
        <taxon>Teleostei</taxon>
        <taxon>Neoteleostei</taxon>
        <taxon>Acanthomorphata</taxon>
        <taxon>Eupercaria</taxon>
        <taxon>Spariformes</taxon>
        <taxon>Sparidae</taxon>
        <taxon>Sparus</taxon>
    </lineage>
</organism>
<dbReference type="PANTHER" id="PTHR11544">
    <property type="entry name" value="COLD SHOCK DOMAIN CONTAINING PROTEINS"/>
    <property type="match status" value="1"/>
</dbReference>
<dbReference type="InParanoid" id="A0A671UTI8"/>
<dbReference type="GO" id="GO:0003676">
    <property type="term" value="F:nucleic acid binding"/>
    <property type="evidence" value="ECO:0007669"/>
    <property type="project" value="InterPro"/>
</dbReference>
<protein>
    <recommendedName>
        <fullName evidence="1">CSD domain-containing protein</fullName>
    </recommendedName>
</protein>
<dbReference type="InterPro" id="IPR050181">
    <property type="entry name" value="Cold_shock_domain"/>
</dbReference>
<reference evidence="2" key="1">
    <citation type="submission" date="2021-04" db="EMBL/GenBank/DDBJ databases">
        <authorList>
            <consortium name="Wellcome Sanger Institute Data Sharing"/>
        </authorList>
    </citation>
    <scope>NUCLEOTIDE SEQUENCE [LARGE SCALE GENOMIC DNA]</scope>
</reference>
<evidence type="ECO:0000259" key="1">
    <source>
        <dbReference type="Pfam" id="PF00313"/>
    </source>
</evidence>
<feature type="domain" description="CSD" evidence="1">
    <location>
        <begin position="39"/>
        <end position="68"/>
    </location>
</feature>